<comment type="similarity">
    <text evidence="2">Belongs to the bacterial sugar transferase family.</text>
</comment>
<keyword evidence="3 10" id="KW-0808">Transferase</keyword>
<keyword evidence="11" id="KW-1185">Reference proteome</keyword>
<feature type="region of interest" description="Disordered" evidence="7">
    <location>
        <begin position="1"/>
        <end position="45"/>
    </location>
</feature>
<dbReference type="RefSeq" id="WP_269894003.1">
    <property type="nucleotide sequence ID" value="NZ_JAPZPY010000003.1"/>
</dbReference>
<accession>A0ABT4PRW3</accession>
<dbReference type="InterPro" id="IPR017475">
    <property type="entry name" value="EPS_sugar_tfrase"/>
</dbReference>
<dbReference type="EMBL" id="JAPZPY010000003">
    <property type="protein sequence ID" value="MCZ8379305.1"/>
    <property type="molecule type" value="Genomic_DNA"/>
</dbReference>
<organism evidence="10 11">
    <name type="scientific">Mycobacterium hippophais</name>
    <dbReference type="NCBI Taxonomy" id="3016340"/>
    <lineage>
        <taxon>Bacteria</taxon>
        <taxon>Bacillati</taxon>
        <taxon>Actinomycetota</taxon>
        <taxon>Actinomycetes</taxon>
        <taxon>Mycobacteriales</taxon>
        <taxon>Mycobacteriaceae</taxon>
        <taxon>Mycobacterium</taxon>
    </lineage>
</organism>
<keyword evidence="4 8" id="KW-0812">Transmembrane</keyword>
<comment type="caution">
    <text evidence="10">The sequence shown here is derived from an EMBL/GenBank/DDBJ whole genome shotgun (WGS) entry which is preliminary data.</text>
</comment>
<dbReference type="PANTHER" id="PTHR30576">
    <property type="entry name" value="COLANIC BIOSYNTHESIS UDP-GLUCOSE LIPID CARRIER TRANSFERASE"/>
    <property type="match status" value="1"/>
</dbReference>
<protein>
    <submittedName>
        <fullName evidence="10">Sugar transferase</fullName>
    </submittedName>
</protein>
<dbReference type="GO" id="GO:0016740">
    <property type="term" value="F:transferase activity"/>
    <property type="evidence" value="ECO:0007669"/>
    <property type="project" value="UniProtKB-KW"/>
</dbReference>
<feature type="transmembrane region" description="Helical" evidence="8">
    <location>
        <begin position="147"/>
        <end position="166"/>
    </location>
</feature>
<dbReference type="NCBIfam" id="TIGR03025">
    <property type="entry name" value="EPS_sugtrans"/>
    <property type="match status" value="1"/>
</dbReference>
<evidence type="ECO:0000259" key="9">
    <source>
        <dbReference type="Pfam" id="PF02397"/>
    </source>
</evidence>
<comment type="subcellular location">
    <subcellularLocation>
        <location evidence="1">Membrane</location>
        <topology evidence="1">Multi-pass membrane protein</topology>
    </subcellularLocation>
</comment>
<dbReference type="Pfam" id="PF13727">
    <property type="entry name" value="CoA_binding_3"/>
    <property type="match status" value="1"/>
</dbReference>
<evidence type="ECO:0000256" key="1">
    <source>
        <dbReference type="ARBA" id="ARBA00004141"/>
    </source>
</evidence>
<name>A0ABT4PRW3_9MYCO</name>
<dbReference type="Proteomes" id="UP001142153">
    <property type="component" value="Unassembled WGS sequence"/>
</dbReference>
<feature type="compositionally biased region" description="Polar residues" evidence="7">
    <location>
        <begin position="1"/>
        <end position="15"/>
    </location>
</feature>
<feature type="transmembrane region" description="Helical" evidence="8">
    <location>
        <begin position="74"/>
        <end position="96"/>
    </location>
</feature>
<feature type="domain" description="Bacterial sugar transferase" evidence="9">
    <location>
        <begin position="346"/>
        <end position="534"/>
    </location>
</feature>
<feature type="transmembrane region" description="Helical" evidence="8">
    <location>
        <begin position="351"/>
        <end position="372"/>
    </location>
</feature>
<evidence type="ECO:0000256" key="2">
    <source>
        <dbReference type="ARBA" id="ARBA00006464"/>
    </source>
</evidence>
<dbReference type="InterPro" id="IPR003362">
    <property type="entry name" value="Bact_transf"/>
</dbReference>
<keyword evidence="5 8" id="KW-1133">Transmembrane helix</keyword>
<sequence length="540" mass="58417">MTQSDLSGTDVTATRGTDKPRTPGPVSTPNGSQRDADGGSVGNRSPGSIARLLTDGAAGRAAARHWQQSYARRVLVVDAIIVISALAAAQIGRFHLLPVDNLSERADWGPVTALSAALGATWLLALTLVQSRDVSLVGVGTEEYRRVVSATAWVFGAAAVGSLLLQTDLSRGYLVIALPSGLIGLLVGRHLLRRQLAHQRANGRYTTRVVVLGKPSSIAMLCDHFDRSTPSGYVVAGVCIPGYDREVGADLITAAGVVPVLGDEQSVERAIELTQADAIAITAVEHLGHDKMRELAWRLDSLDVDMIVVPGMTDIAGPRLKLRPIDNLPLFHIARPRHDGVSMYPKRAFDLVVGAAALLALTPMLLVAALAIKYDDGGPVFFRQERVGLHGRRFRIWKFRTMSTDAEATQSVERASTDPAGSIFFKSASDSRITRVGRFLRKTSIDEVPQLFNVLSGSMSLVGPRPLVPGEGASVNHFVERRSLVKPGMTGLWQISGRSDVSEEERIRLDHSYVDNWSPVTDLVIVWRTVRAVLRREGAY</sequence>
<dbReference type="Pfam" id="PF02397">
    <property type="entry name" value="Bac_transf"/>
    <property type="match status" value="1"/>
</dbReference>
<evidence type="ECO:0000313" key="10">
    <source>
        <dbReference type="EMBL" id="MCZ8379305.1"/>
    </source>
</evidence>
<evidence type="ECO:0000256" key="3">
    <source>
        <dbReference type="ARBA" id="ARBA00022679"/>
    </source>
</evidence>
<gene>
    <name evidence="10" type="ORF">O6P37_10555</name>
</gene>
<evidence type="ECO:0000313" key="11">
    <source>
        <dbReference type="Proteomes" id="UP001142153"/>
    </source>
</evidence>
<evidence type="ECO:0000256" key="7">
    <source>
        <dbReference type="SAM" id="MobiDB-lite"/>
    </source>
</evidence>
<evidence type="ECO:0000256" key="4">
    <source>
        <dbReference type="ARBA" id="ARBA00022692"/>
    </source>
</evidence>
<reference evidence="10" key="1">
    <citation type="submission" date="2022-12" db="EMBL/GenBank/DDBJ databases">
        <authorList>
            <person name="Deng Y."/>
            <person name="Zhang Y.-Q."/>
        </authorList>
    </citation>
    <scope>NUCLEOTIDE SEQUENCE</scope>
    <source>
        <strain evidence="10">CPCC 205372</strain>
    </source>
</reference>
<proteinExistence type="inferred from homology"/>
<feature type="transmembrane region" description="Helical" evidence="8">
    <location>
        <begin position="172"/>
        <end position="192"/>
    </location>
</feature>
<evidence type="ECO:0000256" key="5">
    <source>
        <dbReference type="ARBA" id="ARBA00022989"/>
    </source>
</evidence>
<evidence type="ECO:0000256" key="6">
    <source>
        <dbReference type="ARBA" id="ARBA00023136"/>
    </source>
</evidence>
<keyword evidence="6 8" id="KW-0472">Membrane</keyword>
<feature type="transmembrane region" description="Helical" evidence="8">
    <location>
        <begin position="108"/>
        <end position="126"/>
    </location>
</feature>
<evidence type="ECO:0000256" key="8">
    <source>
        <dbReference type="SAM" id="Phobius"/>
    </source>
</evidence>
<dbReference type="PANTHER" id="PTHR30576:SF10">
    <property type="entry name" value="SLL5057 PROTEIN"/>
    <property type="match status" value="1"/>
</dbReference>